<evidence type="ECO:0000256" key="1">
    <source>
        <dbReference type="SAM" id="Phobius"/>
    </source>
</evidence>
<protein>
    <recommendedName>
        <fullName evidence="4">DUF3592 domain-containing protein</fullName>
    </recommendedName>
</protein>
<proteinExistence type="predicted"/>
<dbReference type="EMBL" id="BAABCT010000001">
    <property type="protein sequence ID" value="GAA4062415.1"/>
    <property type="molecule type" value="Genomic_DNA"/>
</dbReference>
<keyword evidence="1" id="KW-0472">Membrane</keyword>
<feature type="transmembrane region" description="Helical" evidence="1">
    <location>
        <begin position="111"/>
        <end position="129"/>
    </location>
</feature>
<reference evidence="3" key="1">
    <citation type="journal article" date="2019" name="Int. J. Syst. Evol. Microbiol.">
        <title>The Global Catalogue of Microorganisms (GCM) 10K type strain sequencing project: providing services to taxonomists for standard genome sequencing and annotation.</title>
        <authorList>
            <consortium name="The Broad Institute Genomics Platform"/>
            <consortium name="The Broad Institute Genome Sequencing Center for Infectious Disease"/>
            <person name="Wu L."/>
            <person name="Ma J."/>
        </authorList>
    </citation>
    <scope>NUCLEOTIDE SEQUENCE [LARGE SCALE GENOMIC DNA]</scope>
    <source>
        <strain evidence="3">JCM 17069</strain>
    </source>
</reference>
<evidence type="ECO:0000313" key="3">
    <source>
        <dbReference type="Proteomes" id="UP001500367"/>
    </source>
</evidence>
<evidence type="ECO:0008006" key="4">
    <source>
        <dbReference type="Google" id="ProtNLM"/>
    </source>
</evidence>
<feature type="transmembrane region" description="Helical" evidence="1">
    <location>
        <begin position="9"/>
        <end position="29"/>
    </location>
</feature>
<accession>A0ABP7V9E8</accession>
<keyword evidence="3" id="KW-1185">Reference proteome</keyword>
<dbReference type="Proteomes" id="UP001500367">
    <property type="component" value="Unassembled WGS sequence"/>
</dbReference>
<keyword evidence="1" id="KW-0812">Transmembrane</keyword>
<comment type="caution">
    <text evidence="2">The sequence shown here is derived from an EMBL/GenBank/DDBJ whole genome shotgun (WGS) entry which is preliminary data.</text>
</comment>
<sequence length="136" mass="15505">MKDFINNNLLLFGGIVVLFFSSVVIWGNLIDYDIYRNGIEITANIIEAPEDCENISSRGGFCKLEYNGKIYVERAGNKFCHLVSGKKKVKMLTNENSSDLIFPEEFNNFEFASGFILLAFAIFVIIKNFKQKKVLE</sequence>
<dbReference type="RefSeq" id="WP_344815121.1">
    <property type="nucleotide sequence ID" value="NZ_BAABCT010000001.1"/>
</dbReference>
<keyword evidence="1" id="KW-1133">Transmembrane helix</keyword>
<evidence type="ECO:0000313" key="2">
    <source>
        <dbReference type="EMBL" id="GAA4062415.1"/>
    </source>
</evidence>
<gene>
    <name evidence="2" type="ORF">GCM10022389_03690</name>
</gene>
<organism evidence="2 3">
    <name type="scientific">Flavobacterium cheonanense</name>
    <dbReference type="NCBI Taxonomy" id="706183"/>
    <lineage>
        <taxon>Bacteria</taxon>
        <taxon>Pseudomonadati</taxon>
        <taxon>Bacteroidota</taxon>
        <taxon>Flavobacteriia</taxon>
        <taxon>Flavobacteriales</taxon>
        <taxon>Flavobacteriaceae</taxon>
        <taxon>Flavobacterium</taxon>
    </lineage>
</organism>
<name>A0ABP7V9E8_9FLAO</name>